<organism evidence="1 2">
    <name type="scientific">Patagioenas fasciata monilis</name>
    <dbReference type="NCBI Taxonomy" id="372326"/>
    <lineage>
        <taxon>Eukaryota</taxon>
        <taxon>Metazoa</taxon>
        <taxon>Chordata</taxon>
        <taxon>Craniata</taxon>
        <taxon>Vertebrata</taxon>
        <taxon>Euteleostomi</taxon>
        <taxon>Archelosauria</taxon>
        <taxon>Archosauria</taxon>
        <taxon>Dinosauria</taxon>
        <taxon>Saurischia</taxon>
        <taxon>Theropoda</taxon>
        <taxon>Coelurosauria</taxon>
        <taxon>Aves</taxon>
        <taxon>Neognathae</taxon>
        <taxon>Neoaves</taxon>
        <taxon>Columbimorphae</taxon>
        <taxon>Columbiformes</taxon>
        <taxon>Columbidae</taxon>
        <taxon>Patagioenas</taxon>
    </lineage>
</organism>
<accession>A0A1V4J7H1</accession>
<keyword evidence="2" id="KW-1185">Reference proteome</keyword>
<protein>
    <submittedName>
        <fullName evidence="1">Uncharacterized protein</fullName>
    </submittedName>
</protein>
<proteinExistence type="predicted"/>
<comment type="caution">
    <text evidence="1">The sequence shown here is derived from an EMBL/GenBank/DDBJ whole genome shotgun (WGS) entry which is preliminary data.</text>
</comment>
<name>A0A1V4J7H1_PATFA</name>
<sequence length="91" mass="10216">MAVFLERAHSRRARSSCRDLGEFCMVLLTGARYETSSFVEFPLQEESVYEACQYLKVVATRPAEVPAGAFSALPSRDVRTFLLPLQQSRLG</sequence>
<evidence type="ECO:0000313" key="2">
    <source>
        <dbReference type="Proteomes" id="UP000190648"/>
    </source>
</evidence>
<reference evidence="1 2" key="1">
    <citation type="submission" date="2016-02" db="EMBL/GenBank/DDBJ databases">
        <title>Band-tailed pigeon sequencing and assembly.</title>
        <authorList>
            <person name="Soares A.E."/>
            <person name="Novak B.J."/>
            <person name="Rice E.S."/>
            <person name="O'Connell B."/>
            <person name="Chang D."/>
            <person name="Weber S."/>
            <person name="Shapiro B."/>
        </authorList>
    </citation>
    <scope>NUCLEOTIDE SEQUENCE [LARGE SCALE GENOMIC DNA]</scope>
    <source>
        <strain evidence="1">BTP2013</strain>
        <tissue evidence="1">Blood</tissue>
    </source>
</reference>
<dbReference type="Proteomes" id="UP000190648">
    <property type="component" value="Unassembled WGS sequence"/>
</dbReference>
<evidence type="ECO:0000313" key="1">
    <source>
        <dbReference type="EMBL" id="OPJ68192.1"/>
    </source>
</evidence>
<dbReference type="AlphaFoldDB" id="A0A1V4J7H1"/>
<dbReference type="EMBL" id="LSYS01008642">
    <property type="protein sequence ID" value="OPJ68192.1"/>
    <property type="molecule type" value="Genomic_DNA"/>
</dbReference>
<gene>
    <name evidence="1" type="ORF">AV530_013702</name>
</gene>